<dbReference type="PROSITE" id="PS50928">
    <property type="entry name" value="ABC_TM1"/>
    <property type="match status" value="1"/>
</dbReference>
<dbReference type="EMBL" id="CBBD010000037">
    <property type="protein sequence ID" value="CDA10167.1"/>
    <property type="molecule type" value="Genomic_DNA"/>
</dbReference>
<dbReference type="GO" id="GO:0055085">
    <property type="term" value="P:transmembrane transport"/>
    <property type="evidence" value="ECO:0007669"/>
    <property type="project" value="InterPro"/>
</dbReference>
<feature type="transmembrane region" description="Helical" evidence="7">
    <location>
        <begin position="146"/>
        <end position="167"/>
    </location>
</feature>
<feature type="transmembrane region" description="Helical" evidence="7">
    <location>
        <begin position="114"/>
        <end position="134"/>
    </location>
</feature>
<dbReference type="AlphaFoldDB" id="R5Y0F6"/>
<proteinExistence type="inferred from homology"/>
<dbReference type="SUPFAM" id="SSF161098">
    <property type="entry name" value="MetI-like"/>
    <property type="match status" value="1"/>
</dbReference>
<feature type="transmembrane region" description="Helical" evidence="7">
    <location>
        <begin position="12"/>
        <end position="33"/>
    </location>
</feature>
<accession>R5Y0F6</accession>
<evidence type="ECO:0000256" key="4">
    <source>
        <dbReference type="ARBA" id="ARBA00022692"/>
    </source>
</evidence>
<feature type="transmembrane region" description="Helical" evidence="7">
    <location>
        <begin position="82"/>
        <end position="102"/>
    </location>
</feature>
<comment type="caution">
    <text evidence="9">The sequence shown here is derived from an EMBL/GenBank/DDBJ whole genome shotgun (WGS) entry which is preliminary data.</text>
</comment>
<keyword evidence="2 7" id="KW-0813">Transport</keyword>
<feature type="transmembrane region" description="Helical" evidence="7">
    <location>
        <begin position="247"/>
        <end position="267"/>
    </location>
</feature>
<feature type="domain" description="ABC transmembrane type-1" evidence="8">
    <location>
        <begin position="78"/>
        <end position="267"/>
    </location>
</feature>
<evidence type="ECO:0000256" key="5">
    <source>
        <dbReference type="ARBA" id="ARBA00022989"/>
    </source>
</evidence>
<feature type="transmembrane region" description="Helical" evidence="7">
    <location>
        <begin position="188"/>
        <end position="210"/>
    </location>
</feature>
<keyword evidence="5 7" id="KW-1133">Transmembrane helix</keyword>
<evidence type="ECO:0000256" key="7">
    <source>
        <dbReference type="RuleBase" id="RU363032"/>
    </source>
</evidence>
<dbReference type="PANTHER" id="PTHR43744">
    <property type="entry name" value="ABC TRANSPORTER PERMEASE PROTEIN MG189-RELATED-RELATED"/>
    <property type="match status" value="1"/>
</dbReference>
<comment type="similarity">
    <text evidence="7">Belongs to the binding-protein-dependent transport system permease family.</text>
</comment>
<keyword evidence="4 7" id="KW-0812">Transmembrane</keyword>
<dbReference type="Gene3D" id="1.10.3720.10">
    <property type="entry name" value="MetI-like"/>
    <property type="match status" value="1"/>
</dbReference>
<dbReference type="Pfam" id="PF00528">
    <property type="entry name" value="BPD_transp_1"/>
    <property type="match status" value="1"/>
</dbReference>
<evidence type="ECO:0000259" key="8">
    <source>
        <dbReference type="PROSITE" id="PS50928"/>
    </source>
</evidence>
<dbReference type="InterPro" id="IPR000515">
    <property type="entry name" value="MetI-like"/>
</dbReference>
<organism evidence="9 10">
    <name type="scientific">Intestinibacter bartlettii CAG:1329</name>
    <dbReference type="NCBI Taxonomy" id="1263063"/>
    <lineage>
        <taxon>Bacteria</taxon>
        <taxon>Bacillati</taxon>
        <taxon>Bacillota</taxon>
        <taxon>Clostridia</taxon>
        <taxon>Peptostreptococcales</taxon>
        <taxon>Peptostreptococcaceae</taxon>
        <taxon>Intestinibacter</taxon>
    </lineage>
</organism>
<evidence type="ECO:0000313" key="10">
    <source>
        <dbReference type="Proteomes" id="UP000017980"/>
    </source>
</evidence>
<name>R5Y0F6_9FIRM</name>
<dbReference type="InterPro" id="IPR035906">
    <property type="entry name" value="MetI-like_sf"/>
</dbReference>
<reference evidence="9" key="1">
    <citation type="submission" date="2012-11" db="EMBL/GenBank/DDBJ databases">
        <title>Dependencies among metagenomic species, viruses, plasmids and units of genetic variation.</title>
        <authorList>
            <person name="Nielsen H.B."/>
            <person name="Almeida M."/>
            <person name="Juncker A.S."/>
            <person name="Rasmussen S."/>
            <person name="Li J."/>
            <person name="Sunagawa S."/>
            <person name="Plichta D."/>
            <person name="Gautier L."/>
            <person name="Le Chatelier E."/>
            <person name="Peletier E."/>
            <person name="Bonde I."/>
            <person name="Nielsen T."/>
            <person name="Manichanh C."/>
            <person name="Arumugam M."/>
            <person name="Batto J."/>
            <person name="Santos M.B.Q.D."/>
            <person name="Blom N."/>
            <person name="Borruel N."/>
            <person name="Burgdorf K.S."/>
            <person name="Boumezbeur F."/>
            <person name="Casellas F."/>
            <person name="Dore J."/>
            <person name="Guarner F."/>
            <person name="Hansen T."/>
            <person name="Hildebrand F."/>
            <person name="Kaas R.S."/>
            <person name="Kennedy S."/>
            <person name="Kristiansen K."/>
            <person name="Kultima J.R."/>
            <person name="Leonard P."/>
            <person name="Levenez F."/>
            <person name="Lund O."/>
            <person name="Moumen B."/>
            <person name="Le Paslier D."/>
            <person name="Pons N."/>
            <person name="Pedersen O."/>
            <person name="Prifti E."/>
            <person name="Qin J."/>
            <person name="Raes J."/>
            <person name="Tap J."/>
            <person name="Tims S."/>
            <person name="Ussery D.W."/>
            <person name="Yamada T."/>
            <person name="MetaHit consortium"/>
            <person name="Renault P."/>
            <person name="Sicheritz-Ponten T."/>
            <person name="Bork P."/>
            <person name="Wang J."/>
            <person name="Brunak S."/>
            <person name="Ehrlich S.D."/>
        </authorList>
    </citation>
    <scope>NUCLEOTIDE SEQUENCE [LARGE SCALE GENOMIC DNA]</scope>
</reference>
<keyword evidence="3" id="KW-1003">Cell membrane</keyword>
<evidence type="ECO:0000256" key="3">
    <source>
        <dbReference type="ARBA" id="ARBA00022475"/>
    </source>
</evidence>
<evidence type="ECO:0000313" key="9">
    <source>
        <dbReference type="EMBL" id="CDA10167.1"/>
    </source>
</evidence>
<evidence type="ECO:0000256" key="1">
    <source>
        <dbReference type="ARBA" id="ARBA00004651"/>
    </source>
</evidence>
<evidence type="ECO:0000256" key="6">
    <source>
        <dbReference type="ARBA" id="ARBA00023136"/>
    </source>
</evidence>
<evidence type="ECO:0000256" key="2">
    <source>
        <dbReference type="ARBA" id="ARBA00022448"/>
    </source>
</evidence>
<comment type="subcellular location">
    <subcellularLocation>
        <location evidence="1 7">Cell membrane</location>
        <topology evidence="1 7">Multi-pass membrane protein</topology>
    </subcellularLocation>
</comment>
<gene>
    <name evidence="9" type="ORF">BN488_01206</name>
</gene>
<keyword evidence="6 7" id="KW-0472">Membrane</keyword>
<dbReference type="RefSeq" id="WP_022071510.1">
    <property type="nucleotide sequence ID" value="NZ_HF999326.1"/>
</dbReference>
<sequence>MKSNKRKTIEIIVCVIMIGVSLLFLFPIIWMIANSFKGDAQIIQDMNTFGAFIPPTLDRNFFSNYITIIQNSDLMKYMANTVFYAAILIVLSVLVNGLAGYALAKIKFPFREGWVLVITLLMIVPTETIITINYMMIAKAGLLNNIIGYILPLIVNPFNIFLFRQVFVQLPDELREAAEMDHCGTLKYFLKIVLPMSKSVVATVSVFTFLNVWNDFIWPSLIFTSNDLLTVQIGLNSITANDNTTTGQVLATISLITIPVIIIYSLFSKQIVEGVTTTGTKEG</sequence>
<dbReference type="Proteomes" id="UP000017980">
    <property type="component" value="Unassembled WGS sequence"/>
</dbReference>
<dbReference type="PANTHER" id="PTHR43744:SF12">
    <property type="entry name" value="ABC TRANSPORTER PERMEASE PROTEIN MG189-RELATED"/>
    <property type="match status" value="1"/>
</dbReference>
<dbReference type="CDD" id="cd06261">
    <property type="entry name" value="TM_PBP2"/>
    <property type="match status" value="1"/>
</dbReference>
<protein>
    <submittedName>
        <fullName evidence="9">ABC transporter permease protein</fullName>
    </submittedName>
</protein>
<dbReference type="GO" id="GO:0005886">
    <property type="term" value="C:plasma membrane"/>
    <property type="evidence" value="ECO:0007669"/>
    <property type="project" value="UniProtKB-SubCell"/>
</dbReference>